<dbReference type="AlphaFoldDB" id="B6HAY2"/>
<keyword evidence="2" id="KW-1185">Reference proteome</keyword>
<evidence type="ECO:0000313" key="2">
    <source>
        <dbReference type="Proteomes" id="UP000000724"/>
    </source>
</evidence>
<accession>B6HAY2</accession>
<dbReference type="Gene3D" id="1.20.120.160">
    <property type="entry name" value="HPT domain"/>
    <property type="match status" value="1"/>
</dbReference>
<gene>
    <name evidence="1" type="ORF">Pc17g00550</name>
    <name evidence="1" type="ORF">PCH_Pc17g00550</name>
</gene>
<dbReference type="SUPFAM" id="SSF47226">
    <property type="entry name" value="Histidine-containing phosphotransfer domain, HPT domain"/>
    <property type="match status" value="1"/>
</dbReference>
<evidence type="ECO:0000313" key="1">
    <source>
        <dbReference type="EMBL" id="CAP79342.1"/>
    </source>
</evidence>
<dbReference type="Proteomes" id="UP000000724">
    <property type="component" value="Contig Pc00c17"/>
</dbReference>
<dbReference type="eggNOG" id="KOG4747">
    <property type="taxonomic scope" value="Eukaryota"/>
</dbReference>
<organism evidence="1 2">
    <name type="scientific">Penicillium rubens (strain ATCC 28089 / DSM 1075 / NRRL 1951 / Wisconsin 54-1255)</name>
    <name type="common">Penicillium chrysogenum</name>
    <dbReference type="NCBI Taxonomy" id="500485"/>
    <lineage>
        <taxon>Eukaryota</taxon>
        <taxon>Fungi</taxon>
        <taxon>Dikarya</taxon>
        <taxon>Ascomycota</taxon>
        <taxon>Pezizomycotina</taxon>
        <taxon>Eurotiomycetes</taxon>
        <taxon>Eurotiomycetidae</taxon>
        <taxon>Eurotiales</taxon>
        <taxon>Aspergillaceae</taxon>
        <taxon>Penicillium</taxon>
        <taxon>Penicillium chrysogenum species complex</taxon>
    </lineage>
</organism>
<dbReference type="EMBL" id="AM920432">
    <property type="protein sequence ID" value="CAP79342.1"/>
    <property type="molecule type" value="Genomic_DNA"/>
</dbReference>
<dbReference type="BioCyc" id="PCHR:PC17G00550-MONOMER"/>
<dbReference type="OrthoDB" id="1673781at2759"/>
<proteinExistence type="predicted"/>
<sequence>MVDDELNAKLKQVIEMAVFSQMLEMDDHEERTFSSSALYGFIETSENTVEDMDEAFSKGDLQHLVSLCDSLRRFASATGFYEVRECCGNLKEGGVMSSGDGSASVGVEVFCLSRIKGGIGTLRDSICFARRAIDSFYKGNVK</sequence>
<dbReference type="OMA" id="CARSTID"/>
<dbReference type="VEuPathDB" id="FungiDB:PCH_Pc17g00550"/>
<dbReference type="HOGENOM" id="CLU_085158_2_1_1"/>
<dbReference type="InterPro" id="IPR036641">
    <property type="entry name" value="HPT_dom_sf"/>
</dbReference>
<dbReference type="GO" id="GO:0000160">
    <property type="term" value="P:phosphorelay signal transduction system"/>
    <property type="evidence" value="ECO:0007669"/>
    <property type="project" value="InterPro"/>
</dbReference>
<reference evidence="1 2" key="1">
    <citation type="journal article" date="2008" name="Nat. Biotechnol.">
        <title>Genome sequencing and analysis of the filamentous fungus Penicillium chrysogenum.</title>
        <authorList>
            <person name="van den Berg M.A."/>
            <person name="Albang R."/>
            <person name="Albermann K."/>
            <person name="Badger J.H."/>
            <person name="Daran J.-M."/>
            <person name="Driessen A.J.M."/>
            <person name="Garcia-Estrada C."/>
            <person name="Fedorova N.D."/>
            <person name="Harris D.M."/>
            <person name="Heijne W.H.M."/>
            <person name="Joardar V.S."/>
            <person name="Kiel J.A.K.W."/>
            <person name="Kovalchuk A."/>
            <person name="Martin J.F."/>
            <person name="Nierman W.C."/>
            <person name="Nijland J.G."/>
            <person name="Pronk J.T."/>
            <person name="Roubos J.A."/>
            <person name="van der Klei I.J."/>
            <person name="van Peij N.N.M.E."/>
            <person name="Veenhuis M."/>
            <person name="von Doehren H."/>
            <person name="Wagner C."/>
            <person name="Wortman J.R."/>
            <person name="Bovenberg R.A.L."/>
        </authorList>
    </citation>
    <scope>NUCLEOTIDE SEQUENCE [LARGE SCALE GENOMIC DNA]</scope>
    <source>
        <strain evidence="2">ATCC 28089 / DSM 1075 / NRRL 1951 / Wisconsin 54-1255</strain>
    </source>
</reference>
<name>B6HAY2_PENRW</name>
<dbReference type="STRING" id="500485.B6HAY2"/>
<protein>
    <submittedName>
        <fullName evidence="1">Pc17g00550 protein</fullName>
    </submittedName>
</protein>